<accession>A0A150TGC0</accession>
<organism evidence="3 4">
    <name type="scientific">Sorangium cellulosum</name>
    <name type="common">Polyangium cellulosum</name>
    <dbReference type="NCBI Taxonomy" id="56"/>
    <lineage>
        <taxon>Bacteria</taxon>
        <taxon>Pseudomonadati</taxon>
        <taxon>Myxococcota</taxon>
        <taxon>Polyangia</taxon>
        <taxon>Polyangiales</taxon>
        <taxon>Polyangiaceae</taxon>
        <taxon>Sorangium</taxon>
    </lineage>
</organism>
<keyword evidence="2" id="KW-0732">Signal</keyword>
<feature type="chain" id="PRO_5007569557" description="Secreted protein" evidence="2">
    <location>
        <begin position="23"/>
        <end position="110"/>
    </location>
</feature>
<feature type="compositionally biased region" description="Gly residues" evidence="1">
    <location>
        <begin position="97"/>
        <end position="110"/>
    </location>
</feature>
<feature type="region of interest" description="Disordered" evidence="1">
    <location>
        <begin position="85"/>
        <end position="110"/>
    </location>
</feature>
<reference evidence="3 4" key="1">
    <citation type="submission" date="2014-02" db="EMBL/GenBank/DDBJ databases">
        <title>The small core and large imbalanced accessory genome model reveals a collaborative survival strategy of Sorangium cellulosum strains in nature.</title>
        <authorList>
            <person name="Han K."/>
            <person name="Peng R."/>
            <person name="Blom J."/>
            <person name="Li Y.-Z."/>
        </authorList>
    </citation>
    <scope>NUCLEOTIDE SEQUENCE [LARGE SCALE GENOMIC DNA]</scope>
    <source>
        <strain evidence="3 4">So0007-03</strain>
    </source>
</reference>
<dbReference type="PROSITE" id="PS51257">
    <property type="entry name" value="PROKAR_LIPOPROTEIN"/>
    <property type="match status" value="1"/>
</dbReference>
<name>A0A150TGC0_SORCE</name>
<dbReference type="EMBL" id="JEME01002669">
    <property type="protein sequence ID" value="KYG03558.1"/>
    <property type="molecule type" value="Genomic_DNA"/>
</dbReference>
<proteinExistence type="predicted"/>
<gene>
    <name evidence="3" type="ORF">BE21_51160</name>
</gene>
<sequence length="110" mass="11280">MSTVSLRSLFLALAAPAFLSLAGGGCGKRACFHWTELEGACPSSDDAYVFFQNPGCLSSIESIDSEGDFDGELCCYDVTTVDTGDEECTPGQSPVPGGSGVGGFSGPTPR</sequence>
<evidence type="ECO:0000256" key="2">
    <source>
        <dbReference type="SAM" id="SignalP"/>
    </source>
</evidence>
<comment type="caution">
    <text evidence="3">The sequence shown here is derived from an EMBL/GenBank/DDBJ whole genome shotgun (WGS) entry which is preliminary data.</text>
</comment>
<protein>
    <recommendedName>
        <fullName evidence="5">Secreted protein</fullName>
    </recommendedName>
</protein>
<dbReference type="AlphaFoldDB" id="A0A150TGC0"/>
<evidence type="ECO:0000313" key="4">
    <source>
        <dbReference type="Proteomes" id="UP000075502"/>
    </source>
</evidence>
<dbReference type="Proteomes" id="UP000075502">
    <property type="component" value="Unassembled WGS sequence"/>
</dbReference>
<evidence type="ECO:0000313" key="3">
    <source>
        <dbReference type="EMBL" id="KYG03558.1"/>
    </source>
</evidence>
<evidence type="ECO:0008006" key="5">
    <source>
        <dbReference type="Google" id="ProtNLM"/>
    </source>
</evidence>
<feature type="signal peptide" evidence="2">
    <location>
        <begin position="1"/>
        <end position="22"/>
    </location>
</feature>
<evidence type="ECO:0000256" key="1">
    <source>
        <dbReference type="SAM" id="MobiDB-lite"/>
    </source>
</evidence>